<comment type="caution">
    <text evidence="2">The sequence shown here is derived from an EMBL/GenBank/DDBJ whole genome shotgun (WGS) entry which is preliminary data.</text>
</comment>
<organism evidence="2 3">
    <name type="scientific">Tepidibacillus fermentans</name>
    <dbReference type="NCBI Taxonomy" id="1281767"/>
    <lineage>
        <taxon>Bacteria</taxon>
        <taxon>Bacillati</taxon>
        <taxon>Bacillota</taxon>
        <taxon>Bacilli</taxon>
        <taxon>Bacillales</taxon>
        <taxon>Bacillaceae</taxon>
        <taxon>Tepidibacillus</taxon>
    </lineage>
</organism>
<dbReference type="EMBL" id="SMAB01000002">
    <property type="protein sequence ID" value="TCS84033.1"/>
    <property type="molecule type" value="Genomic_DNA"/>
</dbReference>
<proteinExistence type="inferred from homology"/>
<evidence type="ECO:0000256" key="1">
    <source>
        <dbReference type="ARBA" id="ARBA00005721"/>
    </source>
</evidence>
<protein>
    <submittedName>
        <fullName evidence="2">Putative alkaline shock family protein YloU</fullName>
    </submittedName>
</protein>
<dbReference type="PANTHER" id="PTHR34297">
    <property type="entry name" value="HYPOTHETICAL CYTOSOLIC PROTEIN-RELATED"/>
    <property type="match status" value="1"/>
</dbReference>
<gene>
    <name evidence="2" type="ORF">EDD72_10273</name>
</gene>
<accession>A0A4R3KJU5</accession>
<keyword evidence="3" id="KW-1185">Reference proteome</keyword>
<comment type="similarity">
    <text evidence="1">Belongs to the asp23 family.</text>
</comment>
<dbReference type="AlphaFoldDB" id="A0A4R3KJU5"/>
<dbReference type="OrthoDB" id="9793465at2"/>
<evidence type="ECO:0000313" key="2">
    <source>
        <dbReference type="EMBL" id="TCS84033.1"/>
    </source>
</evidence>
<name>A0A4R3KJU5_9BACI</name>
<sequence length="123" mass="13907">MDTRIRYDEENKLGTIQISPQVIEMIAKLTAEEVEGVFRLSGGRAREFVDFLGRNKANTRGVRSQVGQREVAVDISIIIEYGQPFLTVAETLQEQIKNAIEGMTDLSVVEINVHIDDIHYDDK</sequence>
<dbReference type="InterPro" id="IPR005531">
    <property type="entry name" value="Asp23"/>
</dbReference>
<dbReference type="Pfam" id="PF03780">
    <property type="entry name" value="Asp23"/>
    <property type="match status" value="1"/>
</dbReference>
<dbReference type="Proteomes" id="UP000295788">
    <property type="component" value="Unassembled WGS sequence"/>
</dbReference>
<evidence type="ECO:0000313" key="3">
    <source>
        <dbReference type="Proteomes" id="UP000295788"/>
    </source>
</evidence>
<dbReference type="RefSeq" id="WP_132766897.1">
    <property type="nucleotide sequence ID" value="NZ_SMAB01000002.1"/>
</dbReference>
<reference evidence="2 3" key="1">
    <citation type="submission" date="2019-03" db="EMBL/GenBank/DDBJ databases">
        <title>Genomic Encyclopedia of Type Strains, Phase IV (KMG-IV): sequencing the most valuable type-strain genomes for metagenomic binning, comparative biology and taxonomic classification.</title>
        <authorList>
            <person name="Goeker M."/>
        </authorList>
    </citation>
    <scope>NUCLEOTIDE SEQUENCE [LARGE SCALE GENOMIC DNA]</scope>
    <source>
        <strain evidence="2 3">DSM 23802</strain>
    </source>
</reference>